<gene>
    <name evidence="4" type="ORF">FHS30_002160</name>
</gene>
<dbReference type="NCBIfam" id="TIGR03420">
    <property type="entry name" value="DnaA_homol_Hda"/>
    <property type="match status" value="1"/>
</dbReference>
<evidence type="ECO:0000259" key="3">
    <source>
        <dbReference type="Pfam" id="PF22688"/>
    </source>
</evidence>
<evidence type="ECO:0000259" key="2">
    <source>
        <dbReference type="Pfam" id="PF00308"/>
    </source>
</evidence>
<dbReference type="AlphaFoldDB" id="A0A839UM73"/>
<dbReference type="InterPro" id="IPR017788">
    <property type="entry name" value="Hda"/>
</dbReference>
<reference evidence="4 5" key="1">
    <citation type="submission" date="2020-08" db="EMBL/GenBank/DDBJ databases">
        <title>Genomic Encyclopedia of Type Strains, Phase III (KMG-III): the genomes of soil and plant-associated and newly described type strains.</title>
        <authorList>
            <person name="Whitman W."/>
        </authorList>
    </citation>
    <scope>NUCLEOTIDE SEQUENCE [LARGE SCALE GENOMIC DNA]</scope>
    <source>
        <strain evidence="4 5">CECT 8571</strain>
    </source>
</reference>
<proteinExistence type="inferred from homology"/>
<dbReference type="PRINTS" id="PR00051">
    <property type="entry name" value="DNAA"/>
</dbReference>
<evidence type="ECO:0000256" key="1">
    <source>
        <dbReference type="RuleBase" id="RU004227"/>
    </source>
</evidence>
<evidence type="ECO:0000313" key="5">
    <source>
        <dbReference type="Proteomes" id="UP000559987"/>
    </source>
</evidence>
<dbReference type="Pfam" id="PF00308">
    <property type="entry name" value="Bac_DnaA"/>
    <property type="match status" value="1"/>
</dbReference>
<evidence type="ECO:0000313" key="4">
    <source>
        <dbReference type="EMBL" id="MBB3168952.1"/>
    </source>
</evidence>
<organism evidence="4 5">
    <name type="scientific">Simiduia aestuariiviva</name>
    <dbReference type="NCBI Taxonomy" id="1510459"/>
    <lineage>
        <taxon>Bacteria</taxon>
        <taxon>Pseudomonadati</taxon>
        <taxon>Pseudomonadota</taxon>
        <taxon>Gammaproteobacteria</taxon>
        <taxon>Cellvibrionales</taxon>
        <taxon>Cellvibrionaceae</taxon>
        <taxon>Simiduia</taxon>
    </lineage>
</organism>
<dbReference type="Proteomes" id="UP000559987">
    <property type="component" value="Unassembled WGS sequence"/>
</dbReference>
<dbReference type="EMBL" id="JACHXZ010000003">
    <property type="protein sequence ID" value="MBB3168952.1"/>
    <property type="molecule type" value="Genomic_DNA"/>
</dbReference>
<sequence>MTQIQMAIPQQLPLGIGLNDDARFDNFYLSEHSANRFALCAVRELLNPEGERFVTLWGGPGRSHLAQALCVESADLGWQVQYLPLRAVRDYAFEPDAVHSLLAGLEHMDLVCLDDVDAIAGMSAWELGLFHLFNRLRDAGVPLLITSEENPAHLNIGLADLQSRLQWGLSCQLHALTDAEKTEALQRRAEARGLQLPDEVASFIIQRVPRDMNLLFSVLDRLDRASLQEKRKLTIPFVKQVLGH</sequence>
<comment type="caution">
    <text evidence="4">The sequence shown here is derived from an EMBL/GenBank/DDBJ whole genome shotgun (WGS) entry which is preliminary data.</text>
</comment>
<protein>
    <submittedName>
        <fullName evidence="4">DnaA family protein</fullName>
    </submittedName>
</protein>
<dbReference type="RefSeq" id="WP_425502369.1">
    <property type="nucleotide sequence ID" value="NZ_JACHXZ010000003.1"/>
</dbReference>
<keyword evidence="5" id="KW-1185">Reference proteome</keyword>
<dbReference type="SUPFAM" id="SSF52540">
    <property type="entry name" value="P-loop containing nucleoside triphosphate hydrolases"/>
    <property type="match status" value="1"/>
</dbReference>
<name>A0A839UM73_9GAMM</name>
<dbReference type="InterPro" id="IPR013317">
    <property type="entry name" value="DnaA_dom"/>
</dbReference>
<dbReference type="PANTHER" id="PTHR30050">
    <property type="entry name" value="CHROMOSOMAL REPLICATION INITIATOR PROTEIN DNAA"/>
    <property type="match status" value="1"/>
</dbReference>
<dbReference type="InterPro" id="IPR055199">
    <property type="entry name" value="Hda_lid"/>
</dbReference>
<dbReference type="Pfam" id="PF22688">
    <property type="entry name" value="Hda_lid"/>
    <property type="match status" value="1"/>
</dbReference>
<feature type="domain" description="Chromosomal replication initiator protein DnaA ATPAse" evidence="2">
    <location>
        <begin position="18"/>
        <end position="171"/>
    </location>
</feature>
<dbReference type="PANTHER" id="PTHR30050:SF5">
    <property type="entry name" value="DNAA REGULATORY INACTIVATOR HDA"/>
    <property type="match status" value="1"/>
</dbReference>
<dbReference type="GO" id="GO:0006270">
    <property type="term" value="P:DNA replication initiation"/>
    <property type="evidence" value="ECO:0007669"/>
    <property type="project" value="TreeGrafter"/>
</dbReference>
<feature type="domain" description="Hda lid" evidence="3">
    <location>
        <begin position="178"/>
        <end position="242"/>
    </location>
</feature>
<dbReference type="InterPro" id="IPR020591">
    <property type="entry name" value="Chromosome_initiator_DnaA-like"/>
</dbReference>
<comment type="similarity">
    <text evidence="1">Belongs to the DnaA family.</text>
</comment>
<accession>A0A839UM73</accession>
<dbReference type="Gene3D" id="1.10.8.60">
    <property type="match status" value="1"/>
</dbReference>
<dbReference type="GO" id="GO:0032297">
    <property type="term" value="P:negative regulation of DNA-templated DNA replication initiation"/>
    <property type="evidence" value="ECO:0007669"/>
    <property type="project" value="InterPro"/>
</dbReference>
<dbReference type="InterPro" id="IPR027417">
    <property type="entry name" value="P-loop_NTPase"/>
</dbReference>
<dbReference type="Gene3D" id="3.40.50.300">
    <property type="entry name" value="P-loop containing nucleotide triphosphate hydrolases"/>
    <property type="match status" value="1"/>
</dbReference>
<keyword evidence="1" id="KW-0235">DNA replication</keyword>